<keyword evidence="1" id="KW-0812">Transmembrane</keyword>
<proteinExistence type="predicted"/>
<dbReference type="HOGENOM" id="CLU_2799161_0_0_1"/>
<evidence type="ECO:0000256" key="1">
    <source>
        <dbReference type="SAM" id="Phobius"/>
    </source>
</evidence>
<dbReference type="InParanoid" id="A0A061FJQ0"/>
<keyword evidence="1" id="KW-1133">Transmembrane helix</keyword>
<keyword evidence="3" id="KW-1185">Reference proteome</keyword>
<keyword evidence="1" id="KW-0472">Membrane</keyword>
<name>A0A061FJQ0_THECC</name>
<dbReference type="Proteomes" id="UP000026915">
    <property type="component" value="Chromosome 8"/>
</dbReference>
<dbReference type="Gramene" id="EOY17301">
    <property type="protein sequence ID" value="EOY17301"/>
    <property type="gene ID" value="TCM_036454"/>
</dbReference>
<organism evidence="2 3">
    <name type="scientific">Theobroma cacao</name>
    <name type="common">Cacao</name>
    <name type="synonym">Cocoa</name>
    <dbReference type="NCBI Taxonomy" id="3641"/>
    <lineage>
        <taxon>Eukaryota</taxon>
        <taxon>Viridiplantae</taxon>
        <taxon>Streptophyta</taxon>
        <taxon>Embryophyta</taxon>
        <taxon>Tracheophyta</taxon>
        <taxon>Spermatophyta</taxon>
        <taxon>Magnoliopsida</taxon>
        <taxon>eudicotyledons</taxon>
        <taxon>Gunneridae</taxon>
        <taxon>Pentapetalae</taxon>
        <taxon>rosids</taxon>
        <taxon>malvids</taxon>
        <taxon>Malvales</taxon>
        <taxon>Malvaceae</taxon>
        <taxon>Byttnerioideae</taxon>
        <taxon>Theobroma</taxon>
    </lineage>
</organism>
<gene>
    <name evidence="2" type="ORF">TCM_036454</name>
</gene>
<accession>A0A061FJQ0</accession>
<reference evidence="2 3" key="1">
    <citation type="journal article" date="2013" name="Genome Biol.">
        <title>The genome sequence of the most widely cultivated cacao type and its use to identify candidate genes regulating pod color.</title>
        <authorList>
            <person name="Motamayor J.C."/>
            <person name="Mockaitis K."/>
            <person name="Schmutz J."/>
            <person name="Haiminen N."/>
            <person name="Iii D.L."/>
            <person name="Cornejo O."/>
            <person name="Findley S.D."/>
            <person name="Zheng P."/>
            <person name="Utro F."/>
            <person name="Royaert S."/>
            <person name="Saski C."/>
            <person name="Jenkins J."/>
            <person name="Podicheti R."/>
            <person name="Zhao M."/>
            <person name="Scheffler B.E."/>
            <person name="Stack J.C."/>
            <person name="Feltus F.A."/>
            <person name="Mustiga G.M."/>
            <person name="Amores F."/>
            <person name="Phillips W."/>
            <person name="Marelli J.P."/>
            <person name="May G.D."/>
            <person name="Shapiro H."/>
            <person name="Ma J."/>
            <person name="Bustamante C.D."/>
            <person name="Schnell R.J."/>
            <person name="Main D."/>
            <person name="Gilbert D."/>
            <person name="Parida L."/>
            <person name="Kuhn D.N."/>
        </authorList>
    </citation>
    <scope>NUCLEOTIDE SEQUENCE [LARGE SCALE GENOMIC DNA]</scope>
    <source>
        <strain evidence="3">cv. Matina 1-6</strain>
    </source>
</reference>
<feature type="transmembrane region" description="Helical" evidence="1">
    <location>
        <begin position="17"/>
        <end position="39"/>
    </location>
</feature>
<sequence>MGWYRYLANSFDFDFELLLIFCFLSSEIVSSVLKLFLIYQKRGEILVKFPCFLVILLDNAFRKNFQIF</sequence>
<protein>
    <submittedName>
        <fullName evidence="2">Uncharacterized protein</fullName>
    </submittedName>
</protein>
<dbReference type="AlphaFoldDB" id="A0A061FJQ0"/>
<evidence type="ECO:0000313" key="3">
    <source>
        <dbReference type="Proteomes" id="UP000026915"/>
    </source>
</evidence>
<dbReference type="EMBL" id="CM001886">
    <property type="protein sequence ID" value="EOY17301.1"/>
    <property type="molecule type" value="Genomic_DNA"/>
</dbReference>
<evidence type="ECO:0000313" key="2">
    <source>
        <dbReference type="EMBL" id="EOY17301.1"/>
    </source>
</evidence>